<name>A0A327LWZ2_9PROT</name>
<dbReference type="OrthoDB" id="7432864at2"/>
<sequence>MPLPTLTLGLVVRYEYLWKRREQEGAHTADKDHPACVVATFKREGRPEDYVMYLPISHSPPNEEEIGLELPDDVKRKAGLDSAQQWILLNECNIDSWPMDLRPLPRQPGTFHYGHLPPDFFIIVRDRFVELYRDKKLSRVNRAGP</sequence>
<keyword evidence="2" id="KW-1185">Reference proteome</keyword>
<gene>
    <name evidence="1" type="ORF">DOO78_25345</name>
</gene>
<dbReference type="RefSeq" id="WP_111472684.1">
    <property type="nucleotide sequence ID" value="NZ_QLIX01000040.1"/>
</dbReference>
<dbReference type="Proteomes" id="UP000249065">
    <property type="component" value="Unassembled WGS sequence"/>
</dbReference>
<organism evidence="1 2">
    <name type="scientific">Roseicella frigidaeris</name>
    <dbReference type="NCBI Taxonomy" id="2230885"/>
    <lineage>
        <taxon>Bacteria</taxon>
        <taxon>Pseudomonadati</taxon>
        <taxon>Pseudomonadota</taxon>
        <taxon>Alphaproteobacteria</taxon>
        <taxon>Acetobacterales</taxon>
        <taxon>Roseomonadaceae</taxon>
        <taxon>Roseicella</taxon>
    </lineage>
</organism>
<evidence type="ECO:0000313" key="1">
    <source>
        <dbReference type="EMBL" id="RAI54714.1"/>
    </source>
</evidence>
<evidence type="ECO:0000313" key="2">
    <source>
        <dbReference type="Proteomes" id="UP000249065"/>
    </source>
</evidence>
<dbReference type="EMBL" id="QLIX01000040">
    <property type="protein sequence ID" value="RAI54714.1"/>
    <property type="molecule type" value="Genomic_DNA"/>
</dbReference>
<comment type="caution">
    <text evidence="1">The sequence shown here is derived from an EMBL/GenBank/DDBJ whole genome shotgun (WGS) entry which is preliminary data.</text>
</comment>
<reference evidence="2" key="1">
    <citation type="submission" date="2018-06" db="EMBL/GenBank/DDBJ databases">
        <authorList>
            <person name="Khan S.A."/>
        </authorList>
    </citation>
    <scope>NUCLEOTIDE SEQUENCE [LARGE SCALE GENOMIC DNA]</scope>
    <source>
        <strain evidence="2">DB-1506</strain>
    </source>
</reference>
<protein>
    <recommendedName>
        <fullName evidence="3">Growth inhibitor PemK</fullName>
    </recommendedName>
</protein>
<evidence type="ECO:0008006" key="3">
    <source>
        <dbReference type="Google" id="ProtNLM"/>
    </source>
</evidence>
<proteinExistence type="predicted"/>
<dbReference type="AlphaFoldDB" id="A0A327LWZ2"/>
<accession>A0A327LWZ2</accession>